<dbReference type="InterPro" id="IPR027417">
    <property type="entry name" value="P-loop_NTPase"/>
</dbReference>
<dbReference type="InterPro" id="IPR001650">
    <property type="entry name" value="Helicase_C-like"/>
</dbReference>
<name>A0A9E2KXF4_9BACT</name>
<dbReference type="SUPFAM" id="SSF46600">
    <property type="entry name" value="C-terminal UvrC-binding domain of UvrB"/>
    <property type="match status" value="1"/>
</dbReference>
<evidence type="ECO:0000256" key="3">
    <source>
        <dbReference type="ARBA" id="ARBA00022490"/>
    </source>
</evidence>
<reference evidence="17" key="2">
    <citation type="submission" date="2021-04" db="EMBL/GenBank/DDBJ databases">
        <authorList>
            <person name="Gilroy R."/>
        </authorList>
    </citation>
    <scope>NUCLEOTIDE SEQUENCE</scope>
    <source>
        <strain evidence="17">A5-1222</strain>
    </source>
</reference>
<dbReference type="CDD" id="cd18790">
    <property type="entry name" value="SF2_C_UvrB"/>
    <property type="match status" value="1"/>
</dbReference>
<dbReference type="InterPro" id="IPR036876">
    <property type="entry name" value="UVR_dom_sf"/>
</dbReference>
<proteinExistence type="inferred from homology"/>
<dbReference type="GO" id="GO:0009432">
    <property type="term" value="P:SOS response"/>
    <property type="evidence" value="ECO:0007669"/>
    <property type="project" value="UniProtKB-UniRule"/>
</dbReference>
<dbReference type="Gene3D" id="3.40.50.300">
    <property type="entry name" value="P-loop containing nucleotide triphosphate hydrolases"/>
    <property type="match status" value="3"/>
</dbReference>
<dbReference type="InterPro" id="IPR006935">
    <property type="entry name" value="Helicase/UvrB_N"/>
</dbReference>
<comment type="caution">
    <text evidence="17">The sequence shown here is derived from an EMBL/GenBank/DDBJ whole genome shotgun (WGS) entry which is preliminary data.</text>
</comment>
<dbReference type="InterPro" id="IPR024759">
    <property type="entry name" value="UvrB_YAD/RRR_dom"/>
</dbReference>
<dbReference type="Pfam" id="PF02151">
    <property type="entry name" value="UVR"/>
    <property type="match status" value="1"/>
</dbReference>
<accession>A0A9E2KXF4</accession>
<dbReference type="InterPro" id="IPR041471">
    <property type="entry name" value="UvrB_inter"/>
</dbReference>
<evidence type="ECO:0000313" key="18">
    <source>
        <dbReference type="Proteomes" id="UP000824247"/>
    </source>
</evidence>
<dbReference type="Pfam" id="PF04851">
    <property type="entry name" value="ResIII"/>
    <property type="match status" value="1"/>
</dbReference>
<comment type="subunit">
    <text evidence="10 12 13">Forms a heterotetramer with UvrA during the search for lesions. Interacts with UvrC in an incision complex.</text>
</comment>
<feature type="short sequence motif" description="Beta-hairpin" evidence="12">
    <location>
        <begin position="92"/>
        <end position="115"/>
    </location>
</feature>
<comment type="domain">
    <text evidence="12">The beta-hairpin motif is involved in DNA binding.</text>
</comment>
<dbReference type="SMART" id="SM00490">
    <property type="entry name" value="HELICc"/>
    <property type="match status" value="1"/>
</dbReference>
<reference evidence="17" key="1">
    <citation type="journal article" date="2021" name="PeerJ">
        <title>Extensive microbial diversity within the chicken gut microbiome revealed by metagenomics and culture.</title>
        <authorList>
            <person name="Gilroy R."/>
            <person name="Ravi A."/>
            <person name="Getino M."/>
            <person name="Pursley I."/>
            <person name="Horton D.L."/>
            <person name="Alikhan N.F."/>
            <person name="Baker D."/>
            <person name="Gharbi K."/>
            <person name="Hall N."/>
            <person name="Watson M."/>
            <person name="Adriaenssens E.M."/>
            <person name="Foster-Nyarko E."/>
            <person name="Jarju S."/>
            <person name="Secka A."/>
            <person name="Antonio M."/>
            <person name="Oren A."/>
            <person name="Chaudhuri R.R."/>
            <person name="La Ragione R."/>
            <person name="Hildebrand F."/>
            <person name="Pallen M.J."/>
        </authorList>
    </citation>
    <scope>NUCLEOTIDE SEQUENCE</scope>
    <source>
        <strain evidence="17">A5-1222</strain>
    </source>
</reference>
<protein>
    <recommendedName>
        <fullName evidence="11 12">UvrABC system protein B</fullName>
        <shortName evidence="12">Protein UvrB</shortName>
    </recommendedName>
    <alternativeName>
        <fullName evidence="12">Excinuclease ABC subunit B</fullName>
    </alternativeName>
</protein>
<dbReference type="GO" id="GO:0006289">
    <property type="term" value="P:nucleotide-excision repair"/>
    <property type="evidence" value="ECO:0007669"/>
    <property type="project" value="UniProtKB-UniRule"/>
</dbReference>
<gene>
    <name evidence="12 17" type="primary">uvrB</name>
    <name evidence="17" type="ORF">H9897_01710</name>
</gene>
<evidence type="ECO:0000256" key="11">
    <source>
        <dbReference type="ARBA" id="ARBA00029504"/>
    </source>
</evidence>
<evidence type="ECO:0000256" key="9">
    <source>
        <dbReference type="ARBA" id="ARBA00023204"/>
    </source>
</evidence>
<keyword evidence="8 12" id="KW-0267">Excision nuclease</keyword>
<dbReference type="InterPro" id="IPR014001">
    <property type="entry name" value="Helicase_ATP-bd"/>
</dbReference>
<comment type="function">
    <text evidence="12">The UvrABC repair system catalyzes the recognition and processing of DNA lesions. A damage recognition complex composed of 2 UvrA and 2 UvrB subunits scans DNA for abnormalities. Upon binding of the UvrA(2)B(2) complex to a putative damaged site, the DNA wraps around one UvrB monomer. DNA wrap is dependent on ATP binding by UvrB and probably causes local melting of the DNA helix, facilitating insertion of UvrB beta-hairpin between the DNA strands. Then UvrB probes one DNA strand for the presence of a lesion. If a lesion is found the UvrA subunits dissociate and the UvrB-DNA preincision complex is formed. This complex is subsequently bound by UvrC and the second UvrB is released. If no lesion is found, the DNA wraps around the other UvrB subunit that will check the other stand for damage.</text>
</comment>
<dbReference type="PANTHER" id="PTHR24029">
    <property type="entry name" value="UVRABC SYSTEM PROTEIN B"/>
    <property type="match status" value="1"/>
</dbReference>
<dbReference type="PROSITE" id="PS51194">
    <property type="entry name" value="HELICASE_CTER"/>
    <property type="match status" value="1"/>
</dbReference>
<evidence type="ECO:0000256" key="12">
    <source>
        <dbReference type="HAMAP-Rule" id="MF_00204"/>
    </source>
</evidence>
<dbReference type="NCBIfam" id="NF003673">
    <property type="entry name" value="PRK05298.1"/>
    <property type="match status" value="1"/>
</dbReference>
<dbReference type="NCBIfam" id="TIGR00631">
    <property type="entry name" value="uvrb"/>
    <property type="match status" value="1"/>
</dbReference>
<feature type="binding site" evidence="12">
    <location>
        <begin position="39"/>
        <end position="46"/>
    </location>
    <ligand>
        <name>ATP</name>
        <dbReference type="ChEBI" id="CHEBI:30616"/>
    </ligand>
</feature>
<comment type="subcellular location">
    <subcellularLocation>
        <location evidence="1 12 13">Cytoplasm</location>
    </subcellularLocation>
</comment>
<dbReference type="Gene3D" id="4.10.860.10">
    <property type="entry name" value="UVR domain"/>
    <property type="match status" value="1"/>
</dbReference>
<dbReference type="Pfam" id="PF12344">
    <property type="entry name" value="UvrB"/>
    <property type="match status" value="1"/>
</dbReference>
<dbReference type="InterPro" id="IPR004807">
    <property type="entry name" value="UvrB"/>
</dbReference>
<feature type="domain" description="UVR" evidence="14">
    <location>
        <begin position="630"/>
        <end position="665"/>
    </location>
</feature>
<dbReference type="Proteomes" id="UP000824247">
    <property type="component" value="Unassembled WGS sequence"/>
</dbReference>
<dbReference type="Pfam" id="PF00271">
    <property type="entry name" value="Helicase_C"/>
    <property type="match status" value="1"/>
</dbReference>
<evidence type="ECO:0000259" key="14">
    <source>
        <dbReference type="PROSITE" id="PS50151"/>
    </source>
</evidence>
<dbReference type="SMART" id="SM00487">
    <property type="entry name" value="DEXDc"/>
    <property type="match status" value="1"/>
</dbReference>
<dbReference type="GO" id="GO:0005524">
    <property type="term" value="F:ATP binding"/>
    <property type="evidence" value="ECO:0007669"/>
    <property type="project" value="UniProtKB-UniRule"/>
</dbReference>
<keyword evidence="6 12" id="KW-0228">DNA excision</keyword>
<comment type="similarity">
    <text evidence="2 12 13">Belongs to the UvrB family.</text>
</comment>
<evidence type="ECO:0000256" key="5">
    <source>
        <dbReference type="ARBA" id="ARBA00022763"/>
    </source>
</evidence>
<evidence type="ECO:0000256" key="10">
    <source>
        <dbReference type="ARBA" id="ARBA00026033"/>
    </source>
</evidence>
<evidence type="ECO:0000259" key="16">
    <source>
        <dbReference type="PROSITE" id="PS51194"/>
    </source>
</evidence>
<evidence type="ECO:0000256" key="7">
    <source>
        <dbReference type="ARBA" id="ARBA00022840"/>
    </source>
</evidence>
<evidence type="ECO:0000259" key="15">
    <source>
        <dbReference type="PROSITE" id="PS51192"/>
    </source>
</evidence>
<feature type="domain" description="Helicase ATP-binding" evidence="15">
    <location>
        <begin position="26"/>
        <end position="163"/>
    </location>
</feature>
<dbReference type="PROSITE" id="PS50151">
    <property type="entry name" value="UVR"/>
    <property type="match status" value="1"/>
</dbReference>
<dbReference type="GO" id="GO:0005737">
    <property type="term" value="C:cytoplasm"/>
    <property type="evidence" value="ECO:0007669"/>
    <property type="project" value="UniProtKB-SubCell"/>
</dbReference>
<dbReference type="Pfam" id="PF17757">
    <property type="entry name" value="UvrB_inter"/>
    <property type="match status" value="1"/>
</dbReference>
<evidence type="ECO:0000256" key="13">
    <source>
        <dbReference type="RuleBase" id="RU003587"/>
    </source>
</evidence>
<dbReference type="SUPFAM" id="SSF52540">
    <property type="entry name" value="P-loop containing nucleoside triphosphate hydrolases"/>
    <property type="match status" value="2"/>
</dbReference>
<dbReference type="PANTHER" id="PTHR24029:SF0">
    <property type="entry name" value="UVRABC SYSTEM PROTEIN B"/>
    <property type="match status" value="1"/>
</dbReference>
<dbReference type="HAMAP" id="MF_00204">
    <property type="entry name" value="UvrB"/>
    <property type="match status" value="1"/>
</dbReference>
<evidence type="ECO:0000256" key="2">
    <source>
        <dbReference type="ARBA" id="ARBA00008533"/>
    </source>
</evidence>
<keyword evidence="5 12" id="KW-0227">DNA damage</keyword>
<sequence length="670" mass="77470">MKTNFELITKYTPSGDQKTAIPKLCENFKNGIKKQVLLGATGTGKTFTFANVINNLQKKALVLVHNKTLAAQIYLELKEFFPKNKVEYFVSYFDYYQPEAYIPHSDMYVEKSSQANAEIEMLRLSTITSLVCEEDVIVVASVASIYPSVSREDFELYMNSIKIGQSISIKELRQSLVRLNYERNDIELSPGKFRTKGDVMDIVPGYSNDYYIRVSFFDNEIEAIDKIDILTNKKIESLKQFNLTTANEYIVNRDNLELALEKINNDLDERIKYFIKENRPIEAQRIEQRTKFDMEAIVEFGYCSGIENYARYLENREPGSTPYTIFDYFKNQNSNDWLLIIDESHITLPQVRGMYNTDRSRKETLVNYGFRLPSALDNRPLQFDEFLSKMDKVLFVSATPNDYEKEISNNNIVEQIVRPTGLLDPTIEVRPTKNQLEDILIELQKQIINNEKTFITVMTINMAEELTHFLQQRGIKAAYLHNELKTLERSKIINNLRKGVFDVLIGINLLREGLDVPEVSLVIILDADKPGFFRSDKSLIQIIGRAARNSNGHVIMYGDEITDAMQYAIDETNRRREIQMEYNQANNIIPKTISKPISEDISPMKSELYEKVLSKNKAKSKNLTDQKEIENLINDVRDKMLEAADNRDYELAAEYRDILFSLESKLKGKK</sequence>
<dbReference type="GO" id="GO:0009380">
    <property type="term" value="C:excinuclease repair complex"/>
    <property type="evidence" value="ECO:0007669"/>
    <property type="project" value="InterPro"/>
</dbReference>
<dbReference type="AlphaFoldDB" id="A0A9E2KXF4"/>
<keyword evidence="4 12" id="KW-0547">Nucleotide-binding</keyword>
<evidence type="ECO:0000256" key="4">
    <source>
        <dbReference type="ARBA" id="ARBA00022741"/>
    </source>
</evidence>
<dbReference type="GO" id="GO:0003677">
    <property type="term" value="F:DNA binding"/>
    <property type="evidence" value="ECO:0007669"/>
    <property type="project" value="UniProtKB-UniRule"/>
</dbReference>
<evidence type="ECO:0000313" key="17">
    <source>
        <dbReference type="EMBL" id="MBU3830848.1"/>
    </source>
</evidence>
<keyword evidence="9 12" id="KW-0234">DNA repair</keyword>
<keyword evidence="12 13" id="KW-0742">SOS response</keyword>
<dbReference type="GO" id="GO:0016887">
    <property type="term" value="F:ATP hydrolysis activity"/>
    <property type="evidence" value="ECO:0007669"/>
    <property type="project" value="InterPro"/>
</dbReference>
<dbReference type="CDD" id="cd17916">
    <property type="entry name" value="DEXHc_UvrB"/>
    <property type="match status" value="1"/>
</dbReference>
<evidence type="ECO:0000256" key="6">
    <source>
        <dbReference type="ARBA" id="ARBA00022769"/>
    </source>
</evidence>
<organism evidence="17 18">
    <name type="scientific">Candidatus Ureaplasma intestinipullorum</name>
    <dbReference type="NCBI Taxonomy" id="2838770"/>
    <lineage>
        <taxon>Bacteria</taxon>
        <taxon>Bacillati</taxon>
        <taxon>Mycoplasmatota</taxon>
        <taxon>Mycoplasmoidales</taxon>
        <taxon>Mycoplasmoidaceae</taxon>
        <taxon>Ureaplasma</taxon>
    </lineage>
</organism>
<evidence type="ECO:0000256" key="8">
    <source>
        <dbReference type="ARBA" id="ARBA00022881"/>
    </source>
</evidence>
<keyword evidence="3 12" id="KW-0963">Cytoplasm</keyword>
<dbReference type="EMBL" id="JAHLFM010000025">
    <property type="protein sequence ID" value="MBU3830848.1"/>
    <property type="molecule type" value="Genomic_DNA"/>
</dbReference>
<feature type="domain" description="Helicase C-terminal" evidence="16">
    <location>
        <begin position="435"/>
        <end position="597"/>
    </location>
</feature>
<keyword evidence="7 12" id="KW-0067">ATP-binding</keyword>
<dbReference type="PROSITE" id="PS51192">
    <property type="entry name" value="HELICASE_ATP_BIND_1"/>
    <property type="match status" value="1"/>
</dbReference>
<evidence type="ECO:0000256" key="1">
    <source>
        <dbReference type="ARBA" id="ARBA00004496"/>
    </source>
</evidence>
<dbReference type="GO" id="GO:0009381">
    <property type="term" value="F:excinuclease ABC activity"/>
    <property type="evidence" value="ECO:0007669"/>
    <property type="project" value="UniProtKB-UniRule"/>
</dbReference>
<dbReference type="InterPro" id="IPR001943">
    <property type="entry name" value="UVR_dom"/>
</dbReference>